<proteinExistence type="predicted"/>
<feature type="compositionally biased region" description="Acidic residues" evidence="1">
    <location>
        <begin position="1"/>
        <end position="20"/>
    </location>
</feature>
<protein>
    <submittedName>
        <fullName evidence="2">Uncharacterized protein</fullName>
    </submittedName>
</protein>
<organism evidence="2 3">
    <name type="scientific">Popillia japonica</name>
    <name type="common">Japanese beetle</name>
    <dbReference type="NCBI Taxonomy" id="7064"/>
    <lineage>
        <taxon>Eukaryota</taxon>
        <taxon>Metazoa</taxon>
        <taxon>Ecdysozoa</taxon>
        <taxon>Arthropoda</taxon>
        <taxon>Hexapoda</taxon>
        <taxon>Insecta</taxon>
        <taxon>Pterygota</taxon>
        <taxon>Neoptera</taxon>
        <taxon>Endopterygota</taxon>
        <taxon>Coleoptera</taxon>
        <taxon>Polyphaga</taxon>
        <taxon>Scarabaeiformia</taxon>
        <taxon>Scarabaeidae</taxon>
        <taxon>Rutelinae</taxon>
        <taxon>Popillia</taxon>
    </lineage>
</organism>
<evidence type="ECO:0000313" key="3">
    <source>
        <dbReference type="Proteomes" id="UP001458880"/>
    </source>
</evidence>
<name>A0AAW1KEN2_POPJA</name>
<keyword evidence="3" id="KW-1185">Reference proteome</keyword>
<comment type="caution">
    <text evidence="2">The sequence shown here is derived from an EMBL/GenBank/DDBJ whole genome shotgun (WGS) entry which is preliminary data.</text>
</comment>
<feature type="region of interest" description="Disordered" evidence="1">
    <location>
        <begin position="1"/>
        <end position="33"/>
    </location>
</feature>
<gene>
    <name evidence="2" type="ORF">QE152_g24477</name>
</gene>
<reference evidence="2 3" key="1">
    <citation type="journal article" date="2024" name="BMC Genomics">
        <title>De novo assembly and annotation of Popillia japonica's genome with initial clues to its potential as an invasive pest.</title>
        <authorList>
            <person name="Cucini C."/>
            <person name="Boschi S."/>
            <person name="Funari R."/>
            <person name="Cardaioli E."/>
            <person name="Iannotti N."/>
            <person name="Marturano G."/>
            <person name="Paoli F."/>
            <person name="Bruttini M."/>
            <person name="Carapelli A."/>
            <person name="Frati F."/>
            <person name="Nardi F."/>
        </authorList>
    </citation>
    <scope>NUCLEOTIDE SEQUENCE [LARGE SCALE GENOMIC DNA]</scope>
    <source>
        <strain evidence="2">DMR45628</strain>
    </source>
</reference>
<dbReference type="AlphaFoldDB" id="A0AAW1KEN2"/>
<dbReference type="EMBL" id="JASPKY010000251">
    <property type="protein sequence ID" value="KAK9716859.1"/>
    <property type="molecule type" value="Genomic_DNA"/>
</dbReference>
<accession>A0AAW1KEN2</accession>
<evidence type="ECO:0000313" key="2">
    <source>
        <dbReference type="EMBL" id="KAK9716859.1"/>
    </source>
</evidence>
<sequence length="117" mass="12972">MTEDEIISDLLDNSDEDEVEERTTSSTVSTNMHTVNNDTAMNAFALERTTSSTVSTNMHTVNNDTAMNAFALQIAITWAEENGVSLSDILMLSRLQECVDVSFDAKKTKKHCKLFSC</sequence>
<dbReference type="Proteomes" id="UP001458880">
    <property type="component" value="Unassembled WGS sequence"/>
</dbReference>
<evidence type="ECO:0000256" key="1">
    <source>
        <dbReference type="SAM" id="MobiDB-lite"/>
    </source>
</evidence>